<evidence type="ECO:0000259" key="3">
    <source>
        <dbReference type="Pfam" id="PF25137"/>
    </source>
</evidence>
<organism evidence="4">
    <name type="scientific">bioreactor metagenome</name>
    <dbReference type="NCBI Taxonomy" id="1076179"/>
    <lineage>
        <taxon>unclassified sequences</taxon>
        <taxon>metagenomes</taxon>
        <taxon>ecological metagenomes</taxon>
    </lineage>
</organism>
<proteinExistence type="predicted"/>
<accession>A0A644ZB45</accession>
<evidence type="ECO:0000313" key="4">
    <source>
        <dbReference type="EMBL" id="MPM38115.1"/>
    </source>
</evidence>
<dbReference type="GO" id="GO:0046872">
    <property type="term" value="F:metal ion binding"/>
    <property type="evidence" value="ECO:0007669"/>
    <property type="project" value="InterPro"/>
</dbReference>
<protein>
    <submittedName>
        <fullName evidence="4">NADH-dependent butanol dehydrogenase A</fullName>
        <ecNumber evidence="4">1.1.1.-</ecNumber>
    </submittedName>
</protein>
<dbReference type="InterPro" id="IPR044731">
    <property type="entry name" value="BDH-like"/>
</dbReference>
<evidence type="ECO:0000256" key="1">
    <source>
        <dbReference type="ARBA" id="ARBA00023002"/>
    </source>
</evidence>
<dbReference type="CDD" id="cd08187">
    <property type="entry name" value="BDH"/>
    <property type="match status" value="1"/>
</dbReference>
<name>A0A644ZB45_9ZZZZ</name>
<dbReference type="Gene3D" id="3.40.50.1970">
    <property type="match status" value="1"/>
</dbReference>
<dbReference type="GO" id="GO:0008106">
    <property type="term" value="F:alcohol dehydrogenase (NADP+) activity"/>
    <property type="evidence" value="ECO:0007669"/>
    <property type="project" value="TreeGrafter"/>
</dbReference>
<comment type="caution">
    <text evidence="4">The sequence shown here is derived from an EMBL/GenBank/DDBJ whole genome shotgun (WGS) entry which is preliminary data.</text>
</comment>
<feature type="domain" description="Alcohol dehydrogenase iron-type/glycerol dehydrogenase GldA" evidence="2">
    <location>
        <begin position="2"/>
        <end position="78"/>
    </location>
</feature>
<dbReference type="GO" id="GO:1990002">
    <property type="term" value="F:methylglyoxal reductase (NADPH) (acetol producing) activity"/>
    <property type="evidence" value="ECO:0007669"/>
    <property type="project" value="TreeGrafter"/>
</dbReference>
<dbReference type="Pfam" id="PF00465">
    <property type="entry name" value="Fe-ADH"/>
    <property type="match status" value="1"/>
</dbReference>
<reference evidence="4" key="1">
    <citation type="submission" date="2019-08" db="EMBL/GenBank/DDBJ databases">
        <authorList>
            <person name="Kucharzyk K."/>
            <person name="Murdoch R.W."/>
            <person name="Higgins S."/>
            <person name="Loffler F."/>
        </authorList>
    </citation>
    <scope>NUCLEOTIDE SEQUENCE</scope>
</reference>
<feature type="domain" description="Fe-containing alcohol dehydrogenase-like C-terminal" evidence="3">
    <location>
        <begin position="90"/>
        <end position="286"/>
    </location>
</feature>
<dbReference type="EMBL" id="VSSQ01008175">
    <property type="protein sequence ID" value="MPM38115.1"/>
    <property type="molecule type" value="Genomic_DNA"/>
</dbReference>
<dbReference type="InterPro" id="IPR001670">
    <property type="entry name" value="ADH_Fe/GldA"/>
</dbReference>
<dbReference type="Pfam" id="PF25137">
    <property type="entry name" value="ADH_Fe_C"/>
    <property type="match status" value="1"/>
</dbReference>
<sequence length="287" mass="30493">MIDTVKAVAAGAKIEGDVWELYTGKAACNAALPSGIVMTAASTGSEGSNGSVMTNEETLEKRDVMNDCLRPAFVLINPELTYTLPPFQTACGVADMISHVMERYFTSSKDTVLIDELCEAAMRSMIALGRRAMKNPKDYNARAELMVASILGHNGLLGIGRSQDWSCHVMGAPISGVYNAVHAATLTALIPSWMAFVLPADPARFARFAKNVMGVADTGNDLTTAQAGVSALRDFYRELGMPLTLSALGVEASRLGELAQMAIGGGKIGSIRPVNAEDIEEILNLAY</sequence>
<dbReference type="SUPFAM" id="SSF56796">
    <property type="entry name" value="Dehydroquinate synthase-like"/>
    <property type="match status" value="1"/>
</dbReference>
<dbReference type="PANTHER" id="PTHR43633:SF1">
    <property type="entry name" value="ALCOHOL DEHYDROGENASE YQHD"/>
    <property type="match status" value="1"/>
</dbReference>
<dbReference type="Gene3D" id="1.20.1090.10">
    <property type="entry name" value="Dehydroquinate synthase-like - alpha domain"/>
    <property type="match status" value="1"/>
</dbReference>
<dbReference type="GO" id="GO:1990362">
    <property type="term" value="F:butanol dehydrogenase (NAD+) activity"/>
    <property type="evidence" value="ECO:0007669"/>
    <property type="project" value="InterPro"/>
</dbReference>
<keyword evidence="1 4" id="KW-0560">Oxidoreductase</keyword>
<evidence type="ECO:0000259" key="2">
    <source>
        <dbReference type="Pfam" id="PF00465"/>
    </source>
</evidence>
<dbReference type="EC" id="1.1.1.-" evidence="4"/>
<dbReference type="AlphaFoldDB" id="A0A644ZB45"/>
<gene>
    <name evidence="4" type="primary">bdhA_9</name>
    <name evidence="4" type="ORF">SDC9_84742</name>
</gene>
<dbReference type="GO" id="GO:0005829">
    <property type="term" value="C:cytosol"/>
    <property type="evidence" value="ECO:0007669"/>
    <property type="project" value="TreeGrafter"/>
</dbReference>
<dbReference type="PANTHER" id="PTHR43633">
    <property type="entry name" value="ALCOHOL DEHYDROGENASE YQHD"/>
    <property type="match status" value="1"/>
</dbReference>
<dbReference type="InterPro" id="IPR056798">
    <property type="entry name" value="ADH_Fe_C"/>
</dbReference>